<dbReference type="Proteomes" id="UP000310687">
    <property type="component" value="Unassembled WGS sequence"/>
</dbReference>
<evidence type="ECO:0000313" key="3">
    <source>
        <dbReference type="Proteomes" id="UP000310687"/>
    </source>
</evidence>
<name>A0A4S8YME3_AURPU</name>
<feature type="region of interest" description="Disordered" evidence="1">
    <location>
        <begin position="58"/>
        <end position="77"/>
    </location>
</feature>
<dbReference type="AlphaFoldDB" id="A0A4S8YME3"/>
<evidence type="ECO:0000256" key="1">
    <source>
        <dbReference type="SAM" id="MobiDB-lite"/>
    </source>
</evidence>
<proteinExistence type="predicted"/>
<gene>
    <name evidence="2" type="ORF">D6D22_00021</name>
</gene>
<comment type="caution">
    <text evidence="2">The sequence shown here is derived from an EMBL/GenBank/DDBJ whole genome shotgun (WGS) entry which is preliminary data.</text>
</comment>
<protein>
    <submittedName>
        <fullName evidence="2">Uncharacterized protein</fullName>
    </submittedName>
</protein>
<evidence type="ECO:0000313" key="2">
    <source>
        <dbReference type="EMBL" id="THW53078.1"/>
    </source>
</evidence>
<dbReference type="EMBL" id="QZAL01000001">
    <property type="protein sequence ID" value="THW53078.1"/>
    <property type="molecule type" value="Genomic_DNA"/>
</dbReference>
<organism evidence="2 3">
    <name type="scientific">Aureobasidium pullulans</name>
    <name type="common">Black yeast</name>
    <name type="synonym">Pullularia pullulans</name>
    <dbReference type="NCBI Taxonomy" id="5580"/>
    <lineage>
        <taxon>Eukaryota</taxon>
        <taxon>Fungi</taxon>
        <taxon>Dikarya</taxon>
        <taxon>Ascomycota</taxon>
        <taxon>Pezizomycotina</taxon>
        <taxon>Dothideomycetes</taxon>
        <taxon>Dothideomycetidae</taxon>
        <taxon>Dothideales</taxon>
        <taxon>Saccotheciaceae</taxon>
        <taxon>Aureobasidium</taxon>
    </lineage>
</organism>
<accession>A0A4S8YME3</accession>
<sequence length="111" mass="12485">MSTRDQLFYFLTHDTLIVRGTETSRTGACMQAKTHGSACREQISGTGHCYPSSLSSNTIMSNDKHDRLNTSQHKSPHIRPLRMVVQAVTVVTRYEPVSEMAGSKRKQSRYP</sequence>
<reference evidence="2 3" key="1">
    <citation type="submission" date="2018-10" db="EMBL/GenBank/DDBJ databases">
        <title>Fifty Aureobasidium pullulans genomes reveal a recombining polyextremotolerant generalist.</title>
        <authorList>
            <person name="Gostincar C."/>
            <person name="Turk M."/>
            <person name="Zajc J."/>
            <person name="Gunde-Cimerman N."/>
        </authorList>
    </citation>
    <scope>NUCLEOTIDE SEQUENCE [LARGE SCALE GENOMIC DNA]</scope>
    <source>
        <strain evidence="2 3">EXF-11013</strain>
    </source>
</reference>